<accession>A0A8T0U4L5</accession>
<dbReference type="Proteomes" id="UP000823388">
    <property type="component" value="Chromosome 3N"/>
</dbReference>
<keyword evidence="2" id="KW-1185">Reference proteome</keyword>
<name>A0A8T0U4L5_PANVG</name>
<gene>
    <name evidence="1" type="ORF">PVAP13_3NG033790</name>
</gene>
<evidence type="ECO:0000313" key="2">
    <source>
        <dbReference type="Proteomes" id="UP000823388"/>
    </source>
</evidence>
<sequence length="90" mass="10171">MAEGATYWSHVSERQNTRLLVHSCPHSLSRVSLSLRFLSRLASTAPFLIFWIHAGLEREAKEAPVGLKRGRGIAEPNQEVICMRFRNPAI</sequence>
<dbReference type="AlphaFoldDB" id="A0A8T0U4L5"/>
<protein>
    <submittedName>
        <fullName evidence="1">Uncharacterized protein</fullName>
    </submittedName>
</protein>
<reference evidence="1" key="1">
    <citation type="submission" date="2020-05" db="EMBL/GenBank/DDBJ databases">
        <title>WGS assembly of Panicum virgatum.</title>
        <authorList>
            <person name="Lovell J.T."/>
            <person name="Jenkins J."/>
            <person name="Shu S."/>
            <person name="Juenger T.E."/>
            <person name="Schmutz J."/>
        </authorList>
    </citation>
    <scope>NUCLEOTIDE SEQUENCE</scope>
    <source>
        <strain evidence="1">AP13</strain>
    </source>
</reference>
<dbReference type="EMBL" id="CM029042">
    <property type="protein sequence ID" value="KAG2615199.1"/>
    <property type="molecule type" value="Genomic_DNA"/>
</dbReference>
<evidence type="ECO:0000313" key="1">
    <source>
        <dbReference type="EMBL" id="KAG2615199.1"/>
    </source>
</evidence>
<organism evidence="1 2">
    <name type="scientific">Panicum virgatum</name>
    <name type="common">Blackwell switchgrass</name>
    <dbReference type="NCBI Taxonomy" id="38727"/>
    <lineage>
        <taxon>Eukaryota</taxon>
        <taxon>Viridiplantae</taxon>
        <taxon>Streptophyta</taxon>
        <taxon>Embryophyta</taxon>
        <taxon>Tracheophyta</taxon>
        <taxon>Spermatophyta</taxon>
        <taxon>Magnoliopsida</taxon>
        <taxon>Liliopsida</taxon>
        <taxon>Poales</taxon>
        <taxon>Poaceae</taxon>
        <taxon>PACMAD clade</taxon>
        <taxon>Panicoideae</taxon>
        <taxon>Panicodae</taxon>
        <taxon>Paniceae</taxon>
        <taxon>Panicinae</taxon>
        <taxon>Panicum</taxon>
        <taxon>Panicum sect. Hiantes</taxon>
    </lineage>
</organism>
<proteinExistence type="predicted"/>
<comment type="caution">
    <text evidence="1">The sequence shown here is derived from an EMBL/GenBank/DDBJ whole genome shotgun (WGS) entry which is preliminary data.</text>
</comment>